<keyword evidence="6" id="KW-1185">Reference proteome</keyword>
<dbReference type="InterPro" id="IPR036770">
    <property type="entry name" value="Ankyrin_rpt-contain_sf"/>
</dbReference>
<name>A0A135S9A3_9PEZI</name>
<feature type="repeat" description="ANK" evidence="3">
    <location>
        <begin position="217"/>
        <end position="249"/>
    </location>
</feature>
<accession>A0A135S9A3</accession>
<evidence type="ECO:0000313" key="5">
    <source>
        <dbReference type="EMBL" id="KXH32486.1"/>
    </source>
</evidence>
<keyword evidence="1" id="KW-0677">Repeat</keyword>
<dbReference type="Pfam" id="PF12796">
    <property type="entry name" value="Ank_2"/>
    <property type="match status" value="3"/>
</dbReference>
<feature type="repeat" description="ANK" evidence="3">
    <location>
        <begin position="116"/>
        <end position="148"/>
    </location>
</feature>
<feature type="compositionally biased region" description="Basic and acidic residues" evidence="4">
    <location>
        <begin position="1"/>
        <end position="10"/>
    </location>
</feature>
<evidence type="ECO:0000256" key="1">
    <source>
        <dbReference type="ARBA" id="ARBA00022737"/>
    </source>
</evidence>
<evidence type="ECO:0000256" key="2">
    <source>
        <dbReference type="ARBA" id="ARBA00023043"/>
    </source>
</evidence>
<dbReference type="InterPro" id="IPR002110">
    <property type="entry name" value="Ankyrin_rpt"/>
</dbReference>
<comment type="caution">
    <text evidence="5">The sequence shown here is derived from an EMBL/GenBank/DDBJ whole genome shotgun (WGS) entry which is preliminary data.</text>
</comment>
<feature type="compositionally biased region" description="Basic and acidic residues" evidence="4">
    <location>
        <begin position="1167"/>
        <end position="1178"/>
    </location>
</feature>
<reference evidence="5 6" key="1">
    <citation type="submission" date="2014-02" db="EMBL/GenBank/DDBJ databases">
        <title>The genome sequence of Colletotrichum nymphaeae SA-01.</title>
        <authorList>
            <person name="Baroncelli R."/>
            <person name="Thon M.R."/>
        </authorList>
    </citation>
    <scope>NUCLEOTIDE SEQUENCE [LARGE SCALE GENOMIC DNA]</scope>
    <source>
        <strain evidence="5 6">SA-01</strain>
    </source>
</reference>
<dbReference type="PROSITE" id="PS50088">
    <property type="entry name" value="ANK_REPEAT"/>
    <property type="match status" value="4"/>
</dbReference>
<feature type="repeat" description="ANK" evidence="3">
    <location>
        <begin position="263"/>
        <end position="290"/>
    </location>
</feature>
<dbReference type="SMART" id="SM00248">
    <property type="entry name" value="ANK"/>
    <property type="match status" value="6"/>
</dbReference>
<gene>
    <name evidence="5" type="ORF">CNYM01_01034</name>
</gene>
<dbReference type="SUPFAM" id="SSF48403">
    <property type="entry name" value="Ankyrin repeat"/>
    <property type="match status" value="1"/>
</dbReference>
<keyword evidence="2 3" id="KW-0040">ANK repeat</keyword>
<feature type="compositionally biased region" description="Polar residues" evidence="4">
    <location>
        <begin position="1089"/>
        <end position="1099"/>
    </location>
</feature>
<dbReference type="OrthoDB" id="341259at2759"/>
<dbReference type="AlphaFoldDB" id="A0A135S9A3"/>
<protein>
    <submittedName>
        <fullName evidence="5">Uncharacterized protein</fullName>
    </submittedName>
</protein>
<proteinExistence type="predicted"/>
<feature type="region of interest" description="Disordered" evidence="4">
    <location>
        <begin position="1089"/>
        <end position="1178"/>
    </location>
</feature>
<dbReference type="PANTHER" id="PTHR24198:SF165">
    <property type="entry name" value="ANKYRIN REPEAT-CONTAINING PROTEIN-RELATED"/>
    <property type="match status" value="1"/>
</dbReference>
<dbReference type="PROSITE" id="PS50297">
    <property type="entry name" value="ANK_REP_REGION"/>
    <property type="match status" value="4"/>
</dbReference>
<feature type="repeat" description="ANK" evidence="3">
    <location>
        <begin position="149"/>
        <end position="181"/>
    </location>
</feature>
<dbReference type="Gene3D" id="1.25.40.20">
    <property type="entry name" value="Ankyrin repeat-containing domain"/>
    <property type="match status" value="2"/>
</dbReference>
<organism evidence="5 6">
    <name type="scientific">Colletotrichum nymphaeae SA-01</name>
    <dbReference type="NCBI Taxonomy" id="1460502"/>
    <lineage>
        <taxon>Eukaryota</taxon>
        <taxon>Fungi</taxon>
        <taxon>Dikarya</taxon>
        <taxon>Ascomycota</taxon>
        <taxon>Pezizomycotina</taxon>
        <taxon>Sordariomycetes</taxon>
        <taxon>Hypocreomycetidae</taxon>
        <taxon>Glomerellales</taxon>
        <taxon>Glomerellaceae</taxon>
        <taxon>Colletotrichum</taxon>
        <taxon>Colletotrichum acutatum species complex</taxon>
    </lineage>
</organism>
<evidence type="ECO:0000256" key="4">
    <source>
        <dbReference type="SAM" id="MobiDB-lite"/>
    </source>
</evidence>
<feature type="compositionally biased region" description="Low complexity" evidence="4">
    <location>
        <begin position="1145"/>
        <end position="1156"/>
    </location>
</feature>
<dbReference type="Proteomes" id="UP000070054">
    <property type="component" value="Unassembled WGS sequence"/>
</dbReference>
<dbReference type="EMBL" id="JEMN01001582">
    <property type="protein sequence ID" value="KXH32486.1"/>
    <property type="molecule type" value="Genomic_DNA"/>
</dbReference>
<evidence type="ECO:0000256" key="3">
    <source>
        <dbReference type="PROSITE-ProRule" id="PRU00023"/>
    </source>
</evidence>
<dbReference type="PANTHER" id="PTHR24198">
    <property type="entry name" value="ANKYRIN REPEAT AND PROTEIN KINASE DOMAIN-CONTAINING PROTEIN"/>
    <property type="match status" value="1"/>
</dbReference>
<feature type="region of interest" description="Disordered" evidence="4">
    <location>
        <begin position="1"/>
        <end position="69"/>
    </location>
</feature>
<sequence length="1178" mass="132390">MTTSDRKSPVPEDTFINHHSKHNGNDSPKDNQDEEIQVFLDDGGEEKTTSPSAYAAAVKPDESPEQGDHDLITKDMHQFLDDRDMWDGDLEHVGTKKLDEMLRGPWRDHINAKGDSDMTALHIVARNGLTEAARVLISAGAEQEVRDESGHTPLHTACLRNQPGVVKALLENGVSIKILTEAENSTLSLAVLSGAEDIVELLLENDRSILQFSEEHSHLNPLHLAAYHRNPEIAEILLANGAKLNIVDEFENTPLMLDVPDQYGLTPLMLAASLGYEVGVRVLLDSSADLGAICIKSWDSHESNMRTALDYAILHLQDNIVELILAEEYRFRVSSKAAFAALKLIIEWGTRHMVKSIIHYYASEGMNATSVSKAEIARFDPKGQLFEALMWTAGRSGVYDVGRKLIMERLKLFHHPVGNWNTAQWTTLEWAAYAGLPSVFWLECAASPREESTHRALETSKFIIDKIQAQIDREEDRDASTDHPAHCQQGIRNTFNDIFLDPPIGLMCTDDPTFTRPTLWHKLPPYAKELDVAIVQVYKNVNQSGIIRRYRPLTKAIYSHGPQRIMLEMIQEVKGILGVHSFGRETGPLYDVPRPIYVDNEPKFTWIHLPSTNDLLQRIMYDMESDASQFYQVKSFFRDSWVEVPDKISASRMMRPRFVETVQENETPASAVYMPYLSYATQCREEEGEEPFSPTPDVEDDPKNVLQALRAEKYKYEQLLSTYKPGVIHGSSTLDEWYYHFASDQEASKDRKARNESQVVTKGLPDKIEDKDFWPLIRVNQLWIWTIADKWLITASSHPIDGKKNVLLEGVVDHLTKQTESGGSRSLPGSTAEMSRLIIDFCISSYETLPKASRKSSSTTLGVNGTAEEPALQSPTWQFAPNPQSSVEYPPELLSMRQMFSNSINKIGIDEANLFAKFSSEAGEILATMNDENEIKEFQVALGIKKPGVESCQAVIDDKSTRTDTDNELERKRQARIKNNLVAIRKAEDLSSRIKDIRDELNILKAVAQYQRDVQREMQKLPGSQEAGLSASHVVNDIKEMDKVADRIQTSGENLVSVSIAFFIPLAGYAIYSDQVVQHLSAAFRKAIGNTSDSESSKSAIPKRSLPSSEQISRSSHDGTILELQYPPLQREPSLIRNFRRQESGEIGSDGSSSWGLRGEDSWPSNQERRDPDLLSRG</sequence>
<feature type="compositionally biased region" description="Basic and acidic residues" evidence="4">
    <location>
        <begin position="59"/>
        <end position="69"/>
    </location>
</feature>
<evidence type="ECO:0000313" key="6">
    <source>
        <dbReference type="Proteomes" id="UP000070054"/>
    </source>
</evidence>